<dbReference type="Proteomes" id="UP000177040">
    <property type="component" value="Unassembled WGS sequence"/>
</dbReference>
<protein>
    <submittedName>
        <fullName evidence="1">Uncharacterized protein</fullName>
    </submittedName>
</protein>
<dbReference type="AlphaFoldDB" id="A0A1F6N2L9"/>
<sequence>MIKKFRSQTGEFFYQKYELPHQIYRQNLLAFYPPKSLEHDGGHGTFGYRQHRKPDAADLF</sequence>
<accession>A0A1F6N2L9</accession>
<gene>
    <name evidence="1" type="ORF">A2983_02230</name>
</gene>
<organism evidence="1 2">
    <name type="scientific">Candidatus Magasanikbacteria bacterium RIFCSPLOWO2_01_FULL_40_15</name>
    <dbReference type="NCBI Taxonomy" id="1798686"/>
    <lineage>
        <taxon>Bacteria</taxon>
        <taxon>Candidatus Magasanikiibacteriota</taxon>
    </lineage>
</organism>
<proteinExistence type="predicted"/>
<name>A0A1F6N2L9_9BACT</name>
<dbReference type="EMBL" id="MFQH01000015">
    <property type="protein sequence ID" value="OGH78246.1"/>
    <property type="molecule type" value="Genomic_DNA"/>
</dbReference>
<comment type="caution">
    <text evidence="1">The sequence shown here is derived from an EMBL/GenBank/DDBJ whole genome shotgun (WGS) entry which is preliminary data.</text>
</comment>
<evidence type="ECO:0000313" key="1">
    <source>
        <dbReference type="EMBL" id="OGH78246.1"/>
    </source>
</evidence>
<reference evidence="1 2" key="1">
    <citation type="journal article" date="2016" name="Nat. Commun.">
        <title>Thousands of microbial genomes shed light on interconnected biogeochemical processes in an aquifer system.</title>
        <authorList>
            <person name="Anantharaman K."/>
            <person name="Brown C.T."/>
            <person name="Hug L.A."/>
            <person name="Sharon I."/>
            <person name="Castelle C.J."/>
            <person name="Probst A.J."/>
            <person name="Thomas B.C."/>
            <person name="Singh A."/>
            <person name="Wilkins M.J."/>
            <person name="Karaoz U."/>
            <person name="Brodie E.L."/>
            <person name="Williams K.H."/>
            <person name="Hubbard S.S."/>
            <person name="Banfield J.F."/>
        </authorList>
    </citation>
    <scope>NUCLEOTIDE SEQUENCE [LARGE SCALE GENOMIC DNA]</scope>
</reference>
<evidence type="ECO:0000313" key="2">
    <source>
        <dbReference type="Proteomes" id="UP000177040"/>
    </source>
</evidence>